<proteinExistence type="predicted"/>
<dbReference type="Proteomes" id="UP000292373">
    <property type="component" value="Unassembled WGS sequence"/>
</dbReference>
<evidence type="ECO:0000313" key="2">
    <source>
        <dbReference type="EMBL" id="TBT88588.1"/>
    </source>
</evidence>
<reference evidence="2 3" key="1">
    <citation type="submission" date="2019-01" db="EMBL/GenBank/DDBJ databases">
        <title>Lactibacter flavus gen. nov., sp. nov., a novel bacterium of the family Propionibacteriaceae isolated from raw milk and dairy products.</title>
        <authorList>
            <person name="Huptas C."/>
            <person name="Wenning M."/>
            <person name="Breitenwieser F."/>
            <person name="Doll E."/>
            <person name="Von Neubeck M."/>
            <person name="Busse H.-J."/>
            <person name="Scherer S."/>
        </authorList>
    </citation>
    <scope>NUCLEOTIDE SEQUENCE [LARGE SCALE GENOMIC DNA]</scope>
    <source>
        <strain evidence="2 3">KCTC 33808</strain>
    </source>
</reference>
<keyword evidence="3" id="KW-1185">Reference proteome</keyword>
<name>A0A4V2JSU4_9ACTN</name>
<feature type="domain" description="IclR-ED" evidence="1">
    <location>
        <begin position="1"/>
        <end position="67"/>
    </location>
</feature>
<dbReference type="Pfam" id="PF01614">
    <property type="entry name" value="IclR_C"/>
    <property type="match status" value="1"/>
</dbReference>
<evidence type="ECO:0000259" key="1">
    <source>
        <dbReference type="PROSITE" id="PS51078"/>
    </source>
</evidence>
<dbReference type="SUPFAM" id="SSF55781">
    <property type="entry name" value="GAF domain-like"/>
    <property type="match status" value="1"/>
</dbReference>
<accession>A0A4V2JSU4</accession>
<sequence>MARLRATFEETVTLRVRTRRMVRLVAEVECSHSLRVGHRTGMVFPAHRTSGGLGMLAESDDEAVRQP</sequence>
<dbReference type="PROSITE" id="PS51078">
    <property type="entry name" value="ICLR_ED"/>
    <property type="match status" value="1"/>
</dbReference>
<organism evidence="2 3">
    <name type="scientific">Propioniciclava sinopodophylli</name>
    <dbReference type="NCBI Taxonomy" id="1837344"/>
    <lineage>
        <taxon>Bacteria</taxon>
        <taxon>Bacillati</taxon>
        <taxon>Actinomycetota</taxon>
        <taxon>Actinomycetes</taxon>
        <taxon>Propionibacteriales</taxon>
        <taxon>Propionibacteriaceae</taxon>
        <taxon>Propioniciclava</taxon>
    </lineage>
</organism>
<gene>
    <name evidence="2" type="ORF">ET989_01140</name>
</gene>
<dbReference type="InterPro" id="IPR014757">
    <property type="entry name" value="Tscrpt_reg_IclR_C"/>
</dbReference>
<comment type="caution">
    <text evidence="2">The sequence shown here is derived from an EMBL/GenBank/DDBJ whole genome shotgun (WGS) entry which is preliminary data.</text>
</comment>
<dbReference type="AlphaFoldDB" id="A0A4V2JSU4"/>
<dbReference type="EMBL" id="SDMQ01000001">
    <property type="protein sequence ID" value="TBT88588.1"/>
    <property type="molecule type" value="Genomic_DNA"/>
</dbReference>
<dbReference type="OrthoDB" id="7274111at2"/>
<dbReference type="InterPro" id="IPR029016">
    <property type="entry name" value="GAF-like_dom_sf"/>
</dbReference>
<protein>
    <recommendedName>
        <fullName evidence="1">IclR-ED domain-containing protein</fullName>
    </recommendedName>
</protein>
<dbReference type="Gene3D" id="3.30.450.40">
    <property type="match status" value="1"/>
</dbReference>
<evidence type="ECO:0000313" key="3">
    <source>
        <dbReference type="Proteomes" id="UP000292373"/>
    </source>
</evidence>